<evidence type="ECO:0000256" key="1">
    <source>
        <dbReference type="SAM" id="MobiDB-lite"/>
    </source>
</evidence>
<dbReference type="AlphaFoldDB" id="A0A182NLD8"/>
<dbReference type="Proteomes" id="UP000075884">
    <property type="component" value="Unassembled WGS sequence"/>
</dbReference>
<organism evidence="2 3">
    <name type="scientific">Anopheles dirus</name>
    <dbReference type="NCBI Taxonomy" id="7168"/>
    <lineage>
        <taxon>Eukaryota</taxon>
        <taxon>Metazoa</taxon>
        <taxon>Ecdysozoa</taxon>
        <taxon>Arthropoda</taxon>
        <taxon>Hexapoda</taxon>
        <taxon>Insecta</taxon>
        <taxon>Pterygota</taxon>
        <taxon>Neoptera</taxon>
        <taxon>Endopterygota</taxon>
        <taxon>Diptera</taxon>
        <taxon>Nematocera</taxon>
        <taxon>Culicoidea</taxon>
        <taxon>Culicidae</taxon>
        <taxon>Anophelinae</taxon>
        <taxon>Anopheles</taxon>
    </lineage>
</organism>
<evidence type="ECO:0000313" key="2">
    <source>
        <dbReference type="EnsemblMetazoa" id="ADIR008469-PA"/>
    </source>
</evidence>
<dbReference type="VEuPathDB" id="VectorBase:ADIR008469"/>
<sequence>MAAAEVAAPLLAPPQAIDARKPSKDEAFVATANPTFRPIEISFRTFTAATRCTRTIPIHRDCGQRWGRLLLDLDRSLLPHHSSTPHDRIDRMRPTTDCHRPKTTNRSRPNRVGITTMAMTRTWAKRKSSPTSQCRWQHPLPSIDPHL</sequence>
<reference evidence="3" key="1">
    <citation type="submission" date="2013-03" db="EMBL/GenBank/DDBJ databases">
        <title>The Genome Sequence of Anopheles dirus WRAIR2.</title>
        <authorList>
            <consortium name="The Broad Institute Genomics Platform"/>
            <person name="Neafsey D.E."/>
            <person name="Walton C."/>
            <person name="Walker B."/>
            <person name="Young S.K."/>
            <person name="Zeng Q."/>
            <person name="Gargeya S."/>
            <person name="Fitzgerald M."/>
            <person name="Haas B."/>
            <person name="Abouelleil A."/>
            <person name="Allen A.W."/>
            <person name="Alvarado L."/>
            <person name="Arachchi H.M."/>
            <person name="Berlin A.M."/>
            <person name="Chapman S.B."/>
            <person name="Gainer-Dewar J."/>
            <person name="Goldberg J."/>
            <person name="Griggs A."/>
            <person name="Gujja S."/>
            <person name="Hansen M."/>
            <person name="Howarth C."/>
            <person name="Imamovic A."/>
            <person name="Ireland A."/>
            <person name="Larimer J."/>
            <person name="McCowan C."/>
            <person name="Murphy C."/>
            <person name="Pearson M."/>
            <person name="Poon T.W."/>
            <person name="Priest M."/>
            <person name="Roberts A."/>
            <person name="Saif S."/>
            <person name="Shea T."/>
            <person name="Sisk P."/>
            <person name="Sykes S."/>
            <person name="Wortman J."/>
            <person name="Nusbaum C."/>
            <person name="Birren B."/>
        </authorList>
    </citation>
    <scope>NUCLEOTIDE SEQUENCE [LARGE SCALE GENOMIC DNA]</scope>
    <source>
        <strain evidence="3">WRAIR2</strain>
    </source>
</reference>
<keyword evidence="3" id="KW-1185">Reference proteome</keyword>
<reference evidence="2" key="2">
    <citation type="submission" date="2020-05" db="UniProtKB">
        <authorList>
            <consortium name="EnsemblMetazoa"/>
        </authorList>
    </citation>
    <scope>IDENTIFICATION</scope>
    <source>
        <strain evidence="2">WRAIR2</strain>
    </source>
</reference>
<dbReference type="EnsemblMetazoa" id="ADIR008469-RA">
    <property type="protein sequence ID" value="ADIR008469-PA"/>
    <property type="gene ID" value="ADIR008469"/>
</dbReference>
<accession>A0A182NLD8</accession>
<proteinExistence type="predicted"/>
<feature type="region of interest" description="Disordered" evidence="1">
    <location>
        <begin position="80"/>
        <end position="109"/>
    </location>
</feature>
<name>A0A182NLD8_9DIPT</name>
<feature type="region of interest" description="Disordered" evidence="1">
    <location>
        <begin position="122"/>
        <end position="147"/>
    </location>
</feature>
<protein>
    <submittedName>
        <fullName evidence="2">Uncharacterized protein</fullName>
    </submittedName>
</protein>
<evidence type="ECO:0000313" key="3">
    <source>
        <dbReference type="Proteomes" id="UP000075884"/>
    </source>
</evidence>
<feature type="compositionally biased region" description="Basic and acidic residues" evidence="1">
    <location>
        <begin position="84"/>
        <end position="100"/>
    </location>
</feature>